<reference evidence="3" key="1">
    <citation type="submission" date="2023-07" db="EMBL/GenBank/DDBJ databases">
        <title>Whole genome shotgun sequence of Streptomyces cacaoi subsp. asoensis NBRC 13813.</title>
        <authorList>
            <person name="Komaki H."/>
            <person name="Tamura T."/>
        </authorList>
    </citation>
    <scope>NUCLEOTIDE SEQUENCE [LARGE SCALE GENOMIC DNA]</scope>
    <source>
        <strain evidence="3">NBRC 13813</strain>
    </source>
</reference>
<dbReference type="RefSeq" id="WP_307822209.1">
    <property type="nucleotide sequence ID" value="NZ_BMSI01000006.1"/>
</dbReference>
<evidence type="ECO:0000313" key="2">
    <source>
        <dbReference type="EMBL" id="GHI60008.1"/>
    </source>
</evidence>
<keyword evidence="3" id="KW-1185">Reference proteome</keyword>
<organism evidence="2 3">
    <name type="scientific">Streptomyces asoensis</name>
    <dbReference type="NCBI Taxonomy" id="249586"/>
    <lineage>
        <taxon>Bacteria</taxon>
        <taxon>Bacillati</taxon>
        <taxon>Actinomycetota</taxon>
        <taxon>Actinomycetes</taxon>
        <taxon>Kitasatosporales</taxon>
        <taxon>Streptomycetaceae</taxon>
        <taxon>Streptomyces</taxon>
    </lineage>
</organism>
<protein>
    <submittedName>
        <fullName evidence="2">Uncharacterized protein</fullName>
    </submittedName>
</protein>
<feature type="region of interest" description="Disordered" evidence="1">
    <location>
        <begin position="164"/>
        <end position="197"/>
    </location>
</feature>
<dbReference type="Proteomes" id="UP000649259">
    <property type="component" value="Unassembled WGS sequence"/>
</dbReference>
<dbReference type="GeneID" id="91469578"/>
<evidence type="ECO:0000313" key="3">
    <source>
        <dbReference type="Proteomes" id="UP000649259"/>
    </source>
</evidence>
<evidence type="ECO:0000256" key="1">
    <source>
        <dbReference type="SAM" id="MobiDB-lite"/>
    </source>
</evidence>
<sequence>MNPSRRRYSYVGPEHIREATAPGPGGRVIRGTGDLEPYPAWDGEPFTYVVGLDGLLRLAPRHSEHVACAGGGDVLGAGEISFRRTPRGPQVHEVSNQSTGYCPDPDCWPAVAAALDRAGIGRPEGFTHPLLFRRCDGCGENNVVREEVFVCVFCDSDLPLAWNLAPQDRHDPRARQGRRDRQGRQEGQGRRGRSPGG</sequence>
<proteinExistence type="predicted"/>
<comment type="caution">
    <text evidence="2">The sequence shown here is derived from an EMBL/GenBank/DDBJ whole genome shotgun (WGS) entry which is preliminary data.</text>
</comment>
<feature type="compositionally biased region" description="Basic and acidic residues" evidence="1">
    <location>
        <begin position="167"/>
        <end position="189"/>
    </location>
</feature>
<name>A0ABQ3RVV7_9ACTN</name>
<dbReference type="EMBL" id="BNEB01000002">
    <property type="protein sequence ID" value="GHI60008.1"/>
    <property type="molecule type" value="Genomic_DNA"/>
</dbReference>
<accession>A0ABQ3RVV7</accession>
<gene>
    <name evidence="2" type="ORF">Saso_16580</name>
</gene>